<keyword evidence="3" id="KW-1185">Reference proteome</keyword>
<feature type="transmembrane region" description="Helical" evidence="1">
    <location>
        <begin position="279"/>
        <end position="298"/>
    </location>
</feature>
<protein>
    <submittedName>
        <fullName evidence="2">Uncharacterized protein</fullName>
    </submittedName>
</protein>
<evidence type="ECO:0000313" key="2">
    <source>
        <dbReference type="EMBL" id="SDH07965.1"/>
    </source>
</evidence>
<dbReference type="AlphaFoldDB" id="A0A1G7ZH80"/>
<keyword evidence="1" id="KW-1133">Transmembrane helix</keyword>
<dbReference type="RefSeq" id="WP_091818717.1">
    <property type="nucleotide sequence ID" value="NZ_FNCQ01000016.1"/>
</dbReference>
<dbReference type="Proteomes" id="UP000198779">
    <property type="component" value="Unassembled WGS sequence"/>
</dbReference>
<reference evidence="3" key="1">
    <citation type="submission" date="2016-10" db="EMBL/GenBank/DDBJ databases">
        <authorList>
            <person name="Varghese N."/>
            <person name="Submissions S."/>
        </authorList>
    </citation>
    <scope>NUCLEOTIDE SEQUENCE [LARGE SCALE GENOMIC DNA]</scope>
    <source>
        <strain evidence="3">BP1-148</strain>
    </source>
</reference>
<dbReference type="STRING" id="645274.SAMN04487901_1167"/>
<sequence length="328" mass="37148">MNRLSLYVIGVLSLLFTGCYHQTPETSDAWIVTEEQMDSISFYTTHHYTHNYNFLVTADTLWLIVQQPTEVLSDMLVDSVAVVRDDRLVVADIMTLSSDTIDSVWVQVARDQMTMGWIHEQQMLPGVAPDNPISQFITFFSDTHLLIMLAFLVVVLAAYTLRMAYRHNARIVHFNDIPSVYPMLLAILVSASAVFYSTIQLADPDSWRHYYYHPTLNPFAVPLHLSLFLISVWAMLLIAIAALDDIRRQLSFTEAILYCLGLMGVLAIDYVVFSISTLYYIGYPLLIAYVAFAIYQYVHHGRAVYICGQCGATLHQKGKCPHCGTVNV</sequence>
<name>A0A1G7ZH80_9BACT</name>
<evidence type="ECO:0000256" key="1">
    <source>
        <dbReference type="SAM" id="Phobius"/>
    </source>
</evidence>
<feature type="transmembrane region" description="Helical" evidence="1">
    <location>
        <begin position="136"/>
        <end position="159"/>
    </location>
</feature>
<feature type="transmembrane region" description="Helical" evidence="1">
    <location>
        <begin position="219"/>
        <end position="243"/>
    </location>
</feature>
<dbReference type="PROSITE" id="PS51257">
    <property type="entry name" value="PROKAR_LIPOPROTEIN"/>
    <property type="match status" value="1"/>
</dbReference>
<gene>
    <name evidence="2" type="ORF">SAMN04487901_1167</name>
</gene>
<accession>A0A1G7ZH80</accession>
<evidence type="ECO:0000313" key="3">
    <source>
        <dbReference type="Proteomes" id="UP000198779"/>
    </source>
</evidence>
<keyword evidence="1" id="KW-0472">Membrane</keyword>
<proteinExistence type="predicted"/>
<organism evidence="2 3">
    <name type="scientific">Prevotella communis</name>
    <dbReference type="NCBI Taxonomy" id="2913614"/>
    <lineage>
        <taxon>Bacteria</taxon>
        <taxon>Pseudomonadati</taxon>
        <taxon>Bacteroidota</taxon>
        <taxon>Bacteroidia</taxon>
        <taxon>Bacteroidales</taxon>
        <taxon>Prevotellaceae</taxon>
        <taxon>Prevotella</taxon>
    </lineage>
</organism>
<feature type="transmembrane region" description="Helical" evidence="1">
    <location>
        <begin position="180"/>
        <end position="199"/>
    </location>
</feature>
<dbReference type="EMBL" id="FNCQ01000016">
    <property type="protein sequence ID" value="SDH07965.1"/>
    <property type="molecule type" value="Genomic_DNA"/>
</dbReference>
<feature type="transmembrane region" description="Helical" evidence="1">
    <location>
        <begin position="255"/>
        <end position="273"/>
    </location>
</feature>
<keyword evidence="1" id="KW-0812">Transmembrane</keyword>